<comment type="caution">
    <text evidence="2">The sequence shown here is derived from an EMBL/GenBank/DDBJ whole genome shotgun (WGS) entry which is preliminary data.</text>
</comment>
<sequence>MYGYRSNRVHFEPSPGGEVFIRRTRSVNQGRRRSRSRTRSAERIHTLFDEPNIDMQGRERAASREGYDQLYRENHILKLQIRDLEEDNKQKRAWAEKLQRENQELHRSIDSTSDSEARRNTKLREARKKNAVLEVENSNLTTRVRDLTRQLKDALESKTRFVGTEIEALKQQVQDWRRRYEDANRRIDRMRENLDEHIAANQAMQVERDTLRRENDRLRRRYQ</sequence>
<dbReference type="EMBL" id="MU864476">
    <property type="protein sequence ID" value="KAK4184725.1"/>
    <property type="molecule type" value="Genomic_DNA"/>
</dbReference>
<feature type="region of interest" description="Disordered" evidence="1">
    <location>
        <begin position="100"/>
        <end position="120"/>
    </location>
</feature>
<keyword evidence="3" id="KW-1185">Reference proteome</keyword>
<gene>
    <name evidence="2" type="ORF">QBC35DRAFT_40843</name>
</gene>
<evidence type="ECO:0000256" key="1">
    <source>
        <dbReference type="SAM" id="MobiDB-lite"/>
    </source>
</evidence>
<accession>A0AAN6WMM9</accession>
<dbReference type="AlphaFoldDB" id="A0AAN6WMM9"/>
<dbReference type="Proteomes" id="UP001302126">
    <property type="component" value="Unassembled WGS sequence"/>
</dbReference>
<evidence type="ECO:0000313" key="2">
    <source>
        <dbReference type="EMBL" id="KAK4184725.1"/>
    </source>
</evidence>
<evidence type="ECO:0000313" key="3">
    <source>
        <dbReference type="Proteomes" id="UP001302126"/>
    </source>
</evidence>
<reference evidence="2" key="1">
    <citation type="journal article" date="2023" name="Mol. Phylogenet. Evol.">
        <title>Genome-scale phylogeny and comparative genomics of the fungal order Sordariales.</title>
        <authorList>
            <person name="Hensen N."/>
            <person name="Bonometti L."/>
            <person name="Westerberg I."/>
            <person name="Brannstrom I.O."/>
            <person name="Guillou S."/>
            <person name="Cros-Aarteil S."/>
            <person name="Calhoun S."/>
            <person name="Haridas S."/>
            <person name="Kuo A."/>
            <person name="Mondo S."/>
            <person name="Pangilinan J."/>
            <person name="Riley R."/>
            <person name="LaButti K."/>
            <person name="Andreopoulos B."/>
            <person name="Lipzen A."/>
            <person name="Chen C."/>
            <person name="Yan M."/>
            <person name="Daum C."/>
            <person name="Ng V."/>
            <person name="Clum A."/>
            <person name="Steindorff A."/>
            <person name="Ohm R.A."/>
            <person name="Martin F."/>
            <person name="Silar P."/>
            <person name="Natvig D.O."/>
            <person name="Lalanne C."/>
            <person name="Gautier V."/>
            <person name="Ament-Velasquez S.L."/>
            <person name="Kruys A."/>
            <person name="Hutchinson M.I."/>
            <person name="Powell A.J."/>
            <person name="Barry K."/>
            <person name="Miller A.N."/>
            <person name="Grigoriev I.V."/>
            <person name="Debuchy R."/>
            <person name="Gladieux P."/>
            <person name="Hiltunen Thoren M."/>
            <person name="Johannesson H."/>
        </authorList>
    </citation>
    <scope>NUCLEOTIDE SEQUENCE</scope>
    <source>
        <strain evidence="2">PSN309</strain>
    </source>
</reference>
<reference evidence="2" key="2">
    <citation type="submission" date="2023-05" db="EMBL/GenBank/DDBJ databases">
        <authorList>
            <consortium name="Lawrence Berkeley National Laboratory"/>
            <person name="Steindorff A."/>
            <person name="Hensen N."/>
            <person name="Bonometti L."/>
            <person name="Westerberg I."/>
            <person name="Brannstrom I.O."/>
            <person name="Guillou S."/>
            <person name="Cros-Aarteil S."/>
            <person name="Calhoun S."/>
            <person name="Haridas S."/>
            <person name="Kuo A."/>
            <person name="Mondo S."/>
            <person name="Pangilinan J."/>
            <person name="Riley R."/>
            <person name="Labutti K."/>
            <person name="Andreopoulos B."/>
            <person name="Lipzen A."/>
            <person name="Chen C."/>
            <person name="Yanf M."/>
            <person name="Daum C."/>
            <person name="Ng V."/>
            <person name="Clum A."/>
            <person name="Ohm R."/>
            <person name="Martin F."/>
            <person name="Silar P."/>
            <person name="Natvig D."/>
            <person name="Lalanne C."/>
            <person name="Gautier V."/>
            <person name="Ament-Velasquez S.L."/>
            <person name="Kruys A."/>
            <person name="Hutchinson M.I."/>
            <person name="Powell A.J."/>
            <person name="Barry K."/>
            <person name="Miller A.N."/>
            <person name="Grigoriev I.V."/>
            <person name="Debuchy R."/>
            <person name="Gladieux P."/>
            <person name="Thoren M.H."/>
            <person name="Johannesson H."/>
        </authorList>
    </citation>
    <scope>NUCLEOTIDE SEQUENCE</scope>
    <source>
        <strain evidence="2">PSN309</strain>
    </source>
</reference>
<protein>
    <submittedName>
        <fullName evidence="2">Uncharacterized protein</fullName>
    </submittedName>
</protein>
<organism evidence="2 3">
    <name type="scientific">Podospora australis</name>
    <dbReference type="NCBI Taxonomy" id="1536484"/>
    <lineage>
        <taxon>Eukaryota</taxon>
        <taxon>Fungi</taxon>
        <taxon>Dikarya</taxon>
        <taxon>Ascomycota</taxon>
        <taxon>Pezizomycotina</taxon>
        <taxon>Sordariomycetes</taxon>
        <taxon>Sordariomycetidae</taxon>
        <taxon>Sordariales</taxon>
        <taxon>Podosporaceae</taxon>
        <taxon>Podospora</taxon>
    </lineage>
</organism>
<name>A0AAN6WMM9_9PEZI</name>
<proteinExistence type="predicted"/>